<dbReference type="PANTHER" id="PTHR42648:SF11">
    <property type="entry name" value="TRANSPOSON TY4-P GAG-POL POLYPROTEIN"/>
    <property type="match status" value="1"/>
</dbReference>
<protein>
    <recommendedName>
        <fullName evidence="10">GAG-pre-integrase domain-containing protein</fullName>
    </recommendedName>
</protein>
<evidence type="ECO:0000256" key="8">
    <source>
        <dbReference type="ARBA" id="ARBA00022932"/>
    </source>
</evidence>
<dbReference type="Pfam" id="PF13976">
    <property type="entry name" value="gag_pre-integrs"/>
    <property type="match status" value="1"/>
</dbReference>
<keyword evidence="3" id="KW-0255">Endonuclease</keyword>
<evidence type="ECO:0000313" key="12">
    <source>
        <dbReference type="Proteomes" id="UP000460718"/>
    </source>
</evidence>
<proteinExistence type="predicted"/>
<keyword evidence="8" id="KW-0548">Nucleotidyltransferase</keyword>
<keyword evidence="7" id="KW-0695">RNA-directed DNA polymerase</keyword>
<comment type="caution">
    <text evidence="11">The sequence shown here is derived from an EMBL/GenBank/DDBJ whole genome shotgun (WGS) entry which is preliminary data.</text>
</comment>
<evidence type="ECO:0000256" key="5">
    <source>
        <dbReference type="ARBA" id="ARBA00022842"/>
    </source>
</evidence>
<keyword evidence="1" id="KW-0540">Nuclease</keyword>
<feature type="domain" description="GAG-pre-integrase" evidence="10">
    <location>
        <begin position="42"/>
        <end position="97"/>
    </location>
</feature>
<dbReference type="PANTHER" id="PTHR42648">
    <property type="entry name" value="TRANSPOSASE, PUTATIVE-RELATED"/>
    <property type="match status" value="1"/>
</dbReference>
<accession>A0A6A3MHU9</accession>
<dbReference type="GO" id="GO:0015074">
    <property type="term" value="P:DNA integration"/>
    <property type="evidence" value="ECO:0007669"/>
    <property type="project" value="UniProtKB-KW"/>
</dbReference>
<evidence type="ECO:0000256" key="9">
    <source>
        <dbReference type="ARBA" id="ARBA00023172"/>
    </source>
</evidence>
<dbReference type="AlphaFoldDB" id="A0A6A3MHU9"/>
<keyword evidence="2" id="KW-0479">Metal-binding</keyword>
<keyword evidence="5" id="KW-0460">Magnesium</keyword>
<evidence type="ECO:0000256" key="3">
    <source>
        <dbReference type="ARBA" id="ARBA00022759"/>
    </source>
</evidence>
<evidence type="ECO:0000256" key="4">
    <source>
        <dbReference type="ARBA" id="ARBA00022801"/>
    </source>
</evidence>
<keyword evidence="6" id="KW-0229">DNA integration</keyword>
<keyword evidence="8" id="KW-0808">Transferase</keyword>
<evidence type="ECO:0000313" key="11">
    <source>
        <dbReference type="EMBL" id="KAE9031086.1"/>
    </source>
</evidence>
<keyword evidence="9" id="KW-0233">DNA recombination</keyword>
<keyword evidence="4" id="KW-0378">Hydrolase</keyword>
<dbReference type="GO" id="GO:0004519">
    <property type="term" value="F:endonuclease activity"/>
    <property type="evidence" value="ECO:0007669"/>
    <property type="project" value="UniProtKB-KW"/>
</dbReference>
<evidence type="ECO:0000256" key="2">
    <source>
        <dbReference type="ARBA" id="ARBA00022723"/>
    </source>
</evidence>
<evidence type="ECO:0000259" key="10">
    <source>
        <dbReference type="Pfam" id="PF13976"/>
    </source>
</evidence>
<dbReference type="Proteomes" id="UP000460718">
    <property type="component" value="Unassembled WGS sequence"/>
</dbReference>
<reference evidence="11 12" key="1">
    <citation type="submission" date="2018-09" db="EMBL/GenBank/DDBJ databases">
        <title>Genomic investigation of the strawberry pathogen Phytophthora fragariae indicates pathogenicity is determined by transcriptional variation in three key races.</title>
        <authorList>
            <person name="Adams T.M."/>
            <person name="Armitage A.D."/>
            <person name="Sobczyk M.K."/>
            <person name="Bates H.J."/>
            <person name="Dunwell J.M."/>
            <person name="Nellist C.F."/>
            <person name="Harrison R.J."/>
        </authorList>
    </citation>
    <scope>NUCLEOTIDE SEQUENCE [LARGE SCALE GENOMIC DNA]</scope>
    <source>
        <strain evidence="11 12">SCRP245</strain>
    </source>
</reference>
<evidence type="ECO:0000256" key="7">
    <source>
        <dbReference type="ARBA" id="ARBA00022918"/>
    </source>
</evidence>
<dbReference type="GO" id="GO:0003964">
    <property type="term" value="F:RNA-directed DNA polymerase activity"/>
    <property type="evidence" value="ECO:0007669"/>
    <property type="project" value="UniProtKB-KW"/>
</dbReference>
<dbReference type="InterPro" id="IPR039537">
    <property type="entry name" value="Retrotran_Ty1/copia-like"/>
</dbReference>
<dbReference type="GO" id="GO:0003887">
    <property type="term" value="F:DNA-directed DNA polymerase activity"/>
    <property type="evidence" value="ECO:0007669"/>
    <property type="project" value="UniProtKB-KW"/>
</dbReference>
<evidence type="ECO:0000256" key="6">
    <source>
        <dbReference type="ARBA" id="ARBA00022908"/>
    </source>
</evidence>
<evidence type="ECO:0000256" key="1">
    <source>
        <dbReference type="ARBA" id="ARBA00022722"/>
    </source>
</evidence>
<name>A0A6A3MHU9_9STRA</name>
<sequence>MFAESCKFLSPDGTVVGEAIERGGLWVVNATTMGAPGSDAQALFVNVKKNSLQQWHERLGNVNFQDLLWMVNNNLANGVKLANKKITFCMACAEGKQSRNAQPTQDASNSAPTDEIGAVICMDLKVDLKLDRNGNHYVLTIVDHASNYNQVFLLHSKDETFDNCFTLCK</sequence>
<dbReference type="EMBL" id="QXFW01000006">
    <property type="protein sequence ID" value="KAE9031086.1"/>
    <property type="molecule type" value="Genomic_DNA"/>
</dbReference>
<organism evidence="11 12">
    <name type="scientific">Phytophthora fragariae</name>
    <dbReference type="NCBI Taxonomy" id="53985"/>
    <lineage>
        <taxon>Eukaryota</taxon>
        <taxon>Sar</taxon>
        <taxon>Stramenopiles</taxon>
        <taxon>Oomycota</taxon>
        <taxon>Peronosporomycetes</taxon>
        <taxon>Peronosporales</taxon>
        <taxon>Peronosporaceae</taxon>
        <taxon>Phytophthora</taxon>
    </lineage>
</organism>
<dbReference type="GO" id="GO:0016787">
    <property type="term" value="F:hydrolase activity"/>
    <property type="evidence" value="ECO:0007669"/>
    <property type="project" value="UniProtKB-KW"/>
</dbReference>
<dbReference type="GO" id="GO:0046872">
    <property type="term" value="F:metal ion binding"/>
    <property type="evidence" value="ECO:0007669"/>
    <property type="project" value="UniProtKB-KW"/>
</dbReference>
<gene>
    <name evidence="11" type="ORF">PF011_g311</name>
</gene>
<dbReference type="InterPro" id="IPR025724">
    <property type="entry name" value="GAG-pre-integrase_dom"/>
</dbReference>
<keyword evidence="8" id="KW-0239">DNA-directed DNA polymerase</keyword>
<dbReference type="GO" id="GO:0006310">
    <property type="term" value="P:DNA recombination"/>
    <property type="evidence" value="ECO:0007669"/>
    <property type="project" value="UniProtKB-KW"/>
</dbReference>